<organism evidence="8 9">
    <name type="scientific">Paractinoplanes globisporus</name>
    <dbReference type="NCBI Taxonomy" id="113565"/>
    <lineage>
        <taxon>Bacteria</taxon>
        <taxon>Bacillati</taxon>
        <taxon>Actinomycetota</taxon>
        <taxon>Actinomycetes</taxon>
        <taxon>Micromonosporales</taxon>
        <taxon>Micromonosporaceae</taxon>
        <taxon>Paractinoplanes</taxon>
    </lineage>
</organism>
<keyword evidence="5" id="KW-0804">Transcription</keyword>
<protein>
    <submittedName>
        <fullName evidence="8">Sigma-70 family RNA polymerase sigma factor</fullName>
    </submittedName>
</protein>
<gene>
    <name evidence="8" type="ORF">ACFY35_47695</name>
</gene>
<dbReference type="Gene3D" id="1.10.1740.10">
    <property type="match status" value="1"/>
</dbReference>
<proteinExistence type="inferred from homology"/>
<comment type="similarity">
    <text evidence="1">Belongs to the sigma-70 factor family. ECF subfamily.</text>
</comment>
<accession>A0ABW6WXZ7</accession>
<dbReference type="InterPro" id="IPR013325">
    <property type="entry name" value="RNA_pol_sigma_r2"/>
</dbReference>
<evidence type="ECO:0000256" key="3">
    <source>
        <dbReference type="ARBA" id="ARBA00023082"/>
    </source>
</evidence>
<dbReference type="Gene3D" id="1.10.10.10">
    <property type="entry name" value="Winged helix-like DNA-binding domain superfamily/Winged helix DNA-binding domain"/>
    <property type="match status" value="1"/>
</dbReference>
<dbReference type="SUPFAM" id="SSF88659">
    <property type="entry name" value="Sigma3 and sigma4 domains of RNA polymerase sigma factors"/>
    <property type="match status" value="1"/>
</dbReference>
<keyword evidence="9" id="KW-1185">Reference proteome</keyword>
<comment type="caution">
    <text evidence="8">The sequence shown here is derived from an EMBL/GenBank/DDBJ whole genome shotgun (WGS) entry which is preliminary data.</text>
</comment>
<sequence length="182" mass="20186">MSEYVPDGALAAPRSRADAAAVAADYAAFYLAEFRAVARTVYLILYDREHAEDVTQDAFVQLYLYWPKVARYDAPHAWVRRVAIRLAVRAAHRDRQRRELTRLSADVPATAPAPMDIDLLRATAALPAKQRAAVALHYYEDRPVAEVADLLGCSTTATKVMLHRARQALAAALAEKELDDVP</sequence>
<reference evidence="8 9" key="1">
    <citation type="submission" date="2024-10" db="EMBL/GenBank/DDBJ databases">
        <title>The Natural Products Discovery Center: Release of the First 8490 Sequenced Strains for Exploring Actinobacteria Biosynthetic Diversity.</title>
        <authorList>
            <person name="Kalkreuter E."/>
            <person name="Kautsar S.A."/>
            <person name="Yang D."/>
            <person name="Bader C.D."/>
            <person name="Teijaro C.N."/>
            <person name="Fluegel L."/>
            <person name="Davis C.M."/>
            <person name="Simpson J.R."/>
            <person name="Lauterbach L."/>
            <person name="Steele A.D."/>
            <person name="Gui C."/>
            <person name="Meng S."/>
            <person name="Li G."/>
            <person name="Viehrig K."/>
            <person name="Ye F."/>
            <person name="Su P."/>
            <person name="Kiefer A.F."/>
            <person name="Nichols A."/>
            <person name="Cepeda A.J."/>
            <person name="Yan W."/>
            <person name="Fan B."/>
            <person name="Jiang Y."/>
            <person name="Adhikari A."/>
            <person name="Zheng C.-J."/>
            <person name="Schuster L."/>
            <person name="Cowan T.M."/>
            <person name="Smanski M.J."/>
            <person name="Chevrette M.G."/>
            <person name="De Carvalho L.P.S."/>
            <person name="Shen B."/>
        </authorList>
    </citation>
    <scope>NUCLEOTIDE SEQUENCE [LARGE SCALE GENOMIC DNA]</scope>
    <source>
        <strain evidence="8 9">NPDC000087</strain>
    </source>
</reference>
<evidence type="ECO:0000259" key="6">
    <source>
        <dbReference type="Pfam" id="PF04542"/>
    </source>
</evidence>
<dbReference type="InterPro" id="IPR014284">
    <property type="entry name" value="RNA_pol_sigma-70_dom"/>
</dbReference>
<dbReference type="Proteomes" id="UP001602245">
    <property type="component" value="Unassembled WGS sequence"/>
</dbReference>
<evidence type="ECO:0000313" key="9">
    <source>
        <dbReference type="Proteomes" id="UP001602245"/>
    </source>
</evidence>
<feature type="domain" description="RNA polymerase sigma-70 region 2" evidence="6">
    <location>
        <begin position="34"/>
        <end position="97"/>
    </location>
</feature>
<dbReference type="RefSeq" id="WP_020514258.1">
    <property type="nucleotide sequence ID" value="NZ_JBIAZU010000010.1"/>
</dbReference>
<evidence type="ECO:0000313" key="8">
    <source>
        <dbReference type="EMBL" id="MFF5297167.1"/>
    </source>
</evidence>
<evidence type="ECO:0000256" key="5">
    <source>
        <dbReference type="ARBA" id="ARBA00023163"/>
    </source>
</evidence>
<dbReference type="InterPro" id="IPR013324">
    <property type="entry name" value="RNA_pol_sigma_r3/r4-like"/>
</dbReference>
<dbReference type="InterPro" id="IPR013249">
    <property type="entry name" value="RNA_pol_sigma70_r4_t2"/>
</dbReference>
<dbReference type="Pfam" id="PF04542">
    <property type="entry name" value="Sigma70_r2"/>
    <property type="match status" value="1"/>
</dbReference>
<dbReference type="SUPFAM" id="SSF88946">
    <property type="entry name" value="Sigma2 domain of RNA polymerase sigma factors"/>
    <property type="match status" value="1"/>
</dbReference>
<name>A0ABW6WXZ7_9ACTN</name>
<dbReference type="Pfam" id="PF08281">
    <property type="entry name" value="Sigma70_r4_2"/>
    <property type="match status" value="1"/>
</dbReference>
<evidence type="ECO:0000259" key="7">
    <source>
        <dbReference type="Pfam" id="PF08281"/>
    </source>
</evidence>
<evidence type="ECO:0000256" key="4">
    <source>
        <dbReference type="ARBA" id="ARBA00023125"/>
    </source>
</evidence>
<evidence type="ECO:0000256" key="1">
    <source>
        <dbReference type="ARBA" id="ARBA00010641"/>
    </source>
</evidence>
<dbReference type="PANTHER" id="PTHR43133">
    <property type="entry name" value="RNA POLYMERASE ECF-TYPE SIGMA FACTO"/>
    <property type="match status" value="1"/>
</dbReference>
<keyword evidence="2" id="KW-0805">Transcription regulation</keyword>
<evidence type="ECO:0000256" key="2">
    <source>
        <dbReference type="ARBA" id="ARBA00023015"/>
    </source>
</evidence>
<dbReference type="InterPro" id="IPR039425">
    <property type="entry name" value="RNA_pol_sigma-70-like"/>
</dbReference>
<keyword evidence="4" id="KW-0238">DNA-binding</keyword>
<feature type="domain" description="RNA polymerase sigma factor 70 region 4 type 2" evidence="7">
    <location>
        <begin position="118"/>
        <end position="169"/>
    </location>
</feature>
<dbReference type="PANTHER" id="PTHR43133:SF50">
    <property type="entry name" value="ECF RNA POLYMERASE SIGMA FACTOR SIGM"/>
    <property type="match status" value="1"/>
</dbReference>
<dbReference type="NCBIfam" id="TIGR02937">
    <property type="entry name" value="sigma70-ECF"/>
    <property type="match status" value="1"/>
</dbReference>
<dbReference type="InterPro" id="IPR007627">
    <property type="entry name" value="RNA_pol_sigma70_r2"/>
</dbReference>
<keyword evidence="3" id="KW-0731">Sigma factor</keyword>
<dbReference type="EMBL" id="JBIAZU010000010">
    <property type="protein sequence ID" value="MFF5297167.1"/>
    <property type="molecule type" value="Genomic_DNA"/>
</dbReference>
<dbReference type="InterPro" id="IPR036388">
    <property type="entry name" value="WH-like_DNA-bd_sf"/>
</dbReference>